<proteinExistence type="predicted"/>
<keyword evidence="3" id="KW-1185">Reference proteome</keyword>
<dbReference type="HOGENOM" id="CLU_062999_8_0_1"/>
<dbReference type="GO" id="GO:0005524">
    <property type="term" value="F:ATP binding"/>
    <property type="evidence" value="ECO:0007669"/>
    <property type="project" value="InterPro"/>
</dbReference>
<dbReference type="RefSeq" id="XP_002119072.1">
    <property type="nucleotide sequence ID" value="XM_002119036.1"/>
</dbReference>
<dbReference type="Pfam" id="PF01695">
    <property type="entry name" value="IstB_IS21"/>
    <property type="match status" value="1"/>
</dbReference>
<dbReference type="KEGG" id="tad:TRIADDRAFT_35122"/>
<dbReference type="InterPro" id="IPR002611">
    <property type="entry name" value="IstB_ATP-bd"/>
</dbReference>
<organism evidence="2 3">
    <name type="scientific">Trichoplax adhaerens</name>
    <name type="common">Trichoplax reptans</name>
    <dbReference type="NCBI Taxonomy" id="10228"/>
    <lineage>
        <taxon>Eukaryota</taxon>
        <taxon>Metazoa</taxon>
        <taxon>Placozoa</taxon>
        <taxon>Uniplacotomia</taxon>
        <taxon>Trichoplacea</taxon>
        <taxon>Trichoplacidae</taxon>
        <taxon>Trichoplax</taxon>
    </lineage>
</organism>
<name>B3SFQ3_TRIAD</name>
<dbReference type="SUPFAM" id="SSF52540">
    <property type="entry name" value="P-loop containing nucleoside triphosphate hydrolases"/>
    <property type="match status" value="1"/>
</dbReference>
<feature type="non-terminal residue" evidence="2">
    <location>
        <position position="1"/>
    </location>
</feature>
<reference evidence="2 3" key="1">
    <citation type="journal article" date="2008" name="Nature">
        <title>The Trichoplax genome and the nature of placozoans.</title>
        <authorList>
            <person name="Srivastava M."/>
            <person name="Begovic E."/>
            <person name="Chapman J."/>
            <person name="Putnam N.H."/>
            <person name="Hellsten U."/>
            <person name="Kawashima T."/>
            <person name="Kuo A."/>
            <person name="Mitros T."/>
            <person name="Salamov A."/>
            <person name="Carpenter M.L."/>
            <person name="Signorovitch A.Y."/>
            <person name="Moreno M.A."/>
            <person name="Kamm K."/>
            <person name="Grimwood J."/>
            <person name="Schmutz J."/>
            <person name="Shapiro H."/>
            <person name="Grigoriev I.V."/>
            <person name="Buss L.W."/>
            <person name="Schierwater B."/>
            <person name="Dellaporta S.L."/>
            <person name="Rokhsar D.S."/>
        </authorList>
    </citation>
    <scope>NUCLEOTIDE SEQUENCE [LARGE SCALE GENOMIC DNA]</scope>
    <source>
        <strain evidence="2 3">Grell-BS-1999</strain>
    </source>
</reference>
<dbReference type="EMBL" id="DS986536">
    <property type="protein sequence ID" value="EDV18442.1"/>
    <property type="molecule type" value="Genomic_DNA"/>
</dbReference>
<dbReference type="AlphaFoldDB" id="B3SFQ3"/>
<feature type="domain" description="IstB-like ATP-binding" evidence="1">
    <location>
        <begin position="3"/>
        <end position="105"/>
    </location>
</feature>
<dbReference type="Gene3D" id="3.40.50.300">
    <property type="entry name" value="P-loop containing nucleotide triphosphate hydrolases"/>
    <property type="match status" value="1"/>
</dbReference>
<dbReference type="OrthoDB" id="8300481at2759"/>
<evidence type="ECO:0000313" key="2">
    <source>
        <dbReference type="EMBL" id="EDV18442.1"/>
    </source>
</evidence>
<dbReference type="CTD" id="6760286"/>
<dbReference type="Proteomes" id="UP000009022">
    <property type="component" value="Unassembled WGS sequence"/>
</dbReference>
<protein>
    <recommendedName>
        <fullName evidence="1">IstB-like ATP-binding domain-containing protein</fullName>
    </recommendedName>
</protein>
<gene>
    <name evidence="2" type="ORF">TRIADDRAFT_35122</name>
</gene>
<sequence length="110" mass="12569">LANDLMEARDELSLSKLHNKLSKHKLLIIDEIGYVSLSATGAELMYDIINQQYEVSSLIMISNLEFSNWIQAFKSDKLTAALLDRITHYSNIIKMNGDSYRFSNSIAKRK</sequence>
<dbReference type="InterPro" id="IPR027417">
    <property type="entry name" value="P-loop_NTPase"/>
</dbReference>
<dbReference type="GeneID" id="6760286"/>
<dbReference type="InParanoid" id="B3SFQ3"/>
<accession>B3SFQ3</accession>
<evidence type="ECO:0000259" key="1">
    <source>
        <dbReference type="Pfam" id="PF01695"/>
    </source>
</evidence>
<evidence type="ECO:0000313" key="3">
    <source>
        <dbReference type="Proteomes" id="UP000009022"/>
    </source>
</evidence>
<dbReference type="eggNOG" id="ENOG502SITA">
    <property type="taxonomic scope" value="Eukaryota"/>
</dbReference>